<protein>
    <submittedName>
        <fullName evidence="1">Uncharacterized protein</fullName>
    </submittedName>
</protein>
<organism evidence="1">
    <name type="scientific">Salix viminalis</name>
    <name type="common">Common osier</name>
    <name type="synonym">Basket willow</name>
    <dbReference type="NCBI Taxonomy" id="40686"/>
    <lineage>
        <taxon>Eukaryota</taxon>
        <taxon>Viridiplantae</taxon>
        <taxon>Streptophyta</taxon>
        <taxon>Embryophyta</taxon>
        <taxon>Tracheophyta</taxon>
        <taxon>Spermatophyta</taxon>
        <taxon>Magnoliopsida</taxon>
        <taxon>eudicotyledons</taxon>
        <taxon>Gunneridae</taxon>
        <taxon>Pentapetalae</taxon>
        <taxon>rosids</taxon>
        <taxon>fabids</taxon>
        <taxon>Malpighiales</taxon>
        <taxon>Salicaceae</taxon>
        <taxon>Saliceae</taxon>
        <taxon>Salix</taxon>
    </lineage>
</organism>
<reference evidence="1" key="1">
    <citation type="submission" date="2019-03" db="EMBL/GenBank/DDBJ databases">
        <authorList>
            <person name="Mank J."/>
            <person name="Almeida P."/>
        </authorList>
    </citation>
    <scope>NUCLEOTIDE SEQUENCE</scope>
    <source>
        <strain evidence="1">78183</strain>
    </source>
</reference>
<evidence type="ECO:0000313" key="1">
    <source>
        <dbReference type="EMBL" id="VFU39235.1"/>
    </source>
</evidence>
<dbReference type="AlphaFoldDB" id="A0A6N2LDI2"/>
<sequence length="187" mass="21012">MFDDPVEVSKCDGLRSLIASSAAKHLVQLTRLGMTEVFAEPHKLLLGDHAFSSPSLEVVVISRCPEMRIFSHALISTPKLDILLTEEGYPVGWRAAMDTRRTTFFPLDIISPVNYATKKTEEKRLFSRGFEGIFLAITCRWVILLESSESNSFVYMFAHLFSCELLGRRCAGVLQLAPDLLNQELES</sequence>
<proteinExistence type="predicted"/>
<accession>A0A6N2LDI2</accession>
<name>A0A6N2LDI2_SALVM</name>
<dbReference type="EMBL" id="CAADRP010001513">
    <property type="protein sequence ID" value="VFU39235.1"/>
    <property type="molecule type" value="Genomic_DNA"/>
</dbReference>
<gene>
    <name evidence="1" type="ORF">SVIM_LOCUS217146</name>
</gene>